<sequence length="153" mass="17094">MSNQNLLELHRMLTRIHDDTVDFLYSQSPEKQIYFDLHGAPSVVSEEMQDDLHQVKLEDILQCVALPNLQPNKSYSAPGCNHNLFKIGTTEASDAAWKWVGGPKHMDFIFLGHKVAKDRPHDFGGLETYQTLTGSSVAAKYATVLTGLVLHCV</sequence>
<accession>A0A9P7YAL9</accession>
<comment type="caution">
    <text evidence="1">The sequence shown here is derived from an EMBL/GenBank/DDBJ whole genome shotgun (WGS) entry which is preliminary data.</text>
</comment>
<organism evidence="1 2">
    <name type="scientific">Amylocarpus encephaloides</name>
    <dbReference type="NCBI Taxonomy" id="45428"/>
    <lineage>
        <taxon>Eukaryota</taxon>
        <taxon>Fungi</taxon>
        <taxon>Dikarya</taxon>
        <taxon>Ascomycota</taxon>
        <taxon>Pezizomycotina</taxon>
        <taxon>Leotiomycetes</taxon>
        <taxon>Helotiales</taxon>
        <taxon>Helotiales incertae sedis</taxon>
        <taxon>Amylocarpus</taxon>
    </lineage>
</organism>
<dbReference type="EMBL" id="MU251739">
    <property type="protein sequence ID" value="KAG9229697.1"/>
    <property type="molecule type" value="Genomic_DNA"/>
</dbReference>
<gene>
    <name evidence="1" type="ORF">BJ875DRAFT_488675</name>
</gene>
<reference evidence="1" key="1">
    <citation type="journal article" date="2021" name="IMA Fungus">
        <title>Genomic characterization of three marine fungi, including Emericellopsis atlantica sp. nov. with signatures of a generalist lifestyle and marine biomass degradation.</title>
        <authorList>
            <person name="Hagestad O.C."/>
            <person name="Hou L."/>
            <person name="Andersen J.H."/>
            <person name="Hansen E.H."/>
            <person name="Altermark B."/>
            <person name="Li C."/>
            <person name="Kuhnert E."/>
            <person name="Cox R.J."/>
            <person name="Crous P.W."/>
            <person name="Spatafora J.W."/>
            <person name="Lail K."/>
            <person name="Amirebrahimi M."/>
            <person name="Lipzen A."/>
            <person name="Pangilinan J."/>
            <person name="Andreopoulos W."/>
            <person name="Hayes R.D."/>
            <person name="Ng V."/>
            <person name="Grigoriev I.V."/>
            <person name="Jackson S.A."/>
            <person name="Sutton T.D.S."/>
            <person name="Dobson A.D.W."/>
            <person name="Rama T."/>
        </authorList>
    </citation>
    <scope>NUCLEOTIDE SEQUENCE</scope>
    <source>
        <strain evidence="1">TRa018bII</strain>
    </source>
</reference>
<proteinExistence type="predicted"/>
<dbReference type="AlphaFoldDB" id="A0A9P7YAL9"/>
<evidence type="ECO:0000313" key="2">
    <source>
        <dbReference type="Proteomes" id="UP000824998"/>
    </source>
</evidence>
<name>A0A9P7YAL9_9HELO</name>
<keyword evidence="2" id="KW-1185">Reference proteome</keyword>
<protein>
    <submittedName>
        <fullName evidence="1">Uncharacterized protein</fullName>
    </submittedName>
</protein>
<evidence type="ECO:0000313" key="1">
    <source>
        <dbReference type="EMBL" id="KAG9229697.1"/>
    </source>
</evidence>
<dbReference type="Proteomes" id="UP000824998">
    <property type="component" value="Unassembled WGS sequence"/>
</dbReference>